<reference evidence="1" key="1">
    <citation type="submission" date="2021-06" db="EMBL/GenBank/DDBJ databases">
        <authorList>
            <person name="Hodson N. C."/>
            <person name="Mongue J. A."/>
            <person name="Jaron S. K."/>
        </authorList>
    </citation>
    <scope>NUCLEOTIDE SEQUENCE</scope>
</reference>
<sequence>MGKMRRELSIRSAVWKNDKNQGKNPGCITHLWTVTSKAALRRSGIRFLSHKTCTQTQTAHRLLEDENLEYCQHCNGIVLFFSKCFLQPKIFPGITDLPARNGYKMQIKGAAPMAYNTQDTARGV</sequence>
<evidence type="ECO:0000313" key="1">
    <source>
        <dbReference type="EMBL" id="CAG7821417.1"/>
    </source>
</evidence>
<dbReference type="Proteomes" id="UP000708208">
    <property type="component" value="Unassembled WGS sequence"/>
</dbReference>
<keyword evidence="2" id="KW-1185">Reference proteome</keyword>
<protein>
    <submittedName>
        <fullName evidence="1">Uncharacterized protein</fullName>
    </submittedName>
</protein>
<proteinExistence type="predicted"/>
<organism evidence="1 2">
    <name type="scientific">Allacma fusca</name>
    <dbReference type="NCBI Taxonomy" id="39272"/>
    <lineage>
        <taxon>Eukaryota</taxon>
        <taxon>Metazoa</taxon>
        <taxon>Ecdysozoa</taxon>
        <taxon>Arthropoda</taxon>
        <taxon>Hexapoda</taxon>
        <taxon>Collembola</taxon>
        <taxon>Symphypleona</taxon>
        <taxon>Sminthuridae</taxon>
        <taxon>Allacma</taxon>
    </lineage>
</organism>
<dbReference type="AlphaFoldDB" id="A0A8J2KX52"/>
<dbReference type="EMBL" id="CAJVCH010510638">
    <property type="protein sequence ID" value="CAG7821417.1"/>
    <property type="molecule type" value="Genomic_DNA"/>
</dbReference>
<comment type="caution">
    <text evidence="1">The sequence shown here is derived from an EMBL/GenBank/DDBJ whole genome shotgun (WGS) entry which is preliminary data.</text>
</comment>
<evidence type="ECO:0000313" key="2">
    <source>
        <dbReference type="Proteomes" id="UP000708208"/>
    </source>
</evidence>
<gene>
    <name evidence="1" type="ORF">AFUS01_LOCUS31756</name>
</gene>
<accession>A0A8J2KX52</accession>
<name>A0A8J2KX52_9HEXA</name>